<dbReference type="PANTHER" id="PTHR23354">
    <property type="entry name" value="NUCLEOLAR PROTEIN 7/ESTROGEN RECEPTOR COACTIVATOR-RELATED"/>
    <property type="match status" value="1"/>
</dbReference>
<dbReference type="STRING" id="1531966.A0A0A1SZC1"/>
<dbReference type="Proteomes" id="UP000039046">
    <property type="component" value="Unassembled WGS sequence"/>
</dbReference>
<dbReference type="GO" id="GO:0005737">
    <property type="term" value="C:cytoplasm"/>
    <property type="evidence" value="ECO:0007669"/>
    <property type="project" value="UniProtKB-SubCell"/>
</dbReference>
<evidence type="ECO:0000259" key="6">
    <source>
        <dbReference type="PROSITE" id="PS51886"/>
    </source>
</evidence>
<dbReference type="AlphaFoldDB" id="A0A0A1SZC1"/>
<evidence type="ECO:0000313" key="8">
    <source>
        <dbReference type="Proteomes" id="UP000039046"/>
    </source>
</evidence>
<evidence type="ECO:0000256" key="5">
    <source>
        <dbReference type="ARBA" id="ARBA00022490"/>
    </source>
</evidence>
<dbReference type="HOGENOM" id="CLU_011918_1_0_1"/>
<reference evidence="7 8" key="1">
    <citation type="journal article" date="2015" name="Genome Announc.">
        <title>Draft Genome Sequence and Gene Annotation of the Entomopathogenic Fungus Verticillium hemipterigenum.</title>
        <authorList>
            <person name="Horn F."/>
            <person name="Habel A."/>
            <person name="Scharf D.H."/>
            <person name="Dworschak J."/>
            <person name="Brakhage A.A."/>
            <person name="Guthke R."/>
            <person name="Hertweck C."/>
            <person name="Linde J."/>
        </authorList>
    </citation>
    <scope>NUCLEOTIDE SEQUENCE [LARGE SCALE GENOMIC DNA]</scope>
</reference>
<evidence type="ECO:0000256" key="4">
    <source>
        <dbReference type="ARBA" id="ARBA00015163"/>
    </source>
</evidence>
<organism evidence="7 8">
    <name type="scientific">[Torrubiella] hemipterigena</name>
    <dbReference type="NCBI Taxonomy" id="1531966"/>
    <lineage>
        <taxon>Eukaryota</taxon>
        <taxon>Fungi</taxon>
        <taxon>Dikarya</taxon>
        <taxon>Ascomycota</taxon>
        <taxon>Pezizomycotina</taxon>
        <taxon>Sordariomycetes</taxon>
        <taxon>Hypocreomycetidae</taxon>
        <taxon>Hypocreales</taxon>
        <taxon>Clavicipitaceae</taxon>
        <taxon>Clavicipitaceae incertae sedis</taxon>
        <taxon>'Torrubiella' clade</taxon>
    </lineage>
</organism>
<comment type="function">
    <text evidence="1">May be involved in a process influencing telomere capping.</text>
</comment>
<dbReference type="Pfam" id="PF07534">
    <property type="entry name" value="TLD"/>
    <property type="match status" value="1"/>
</dbReference>
<keyword evidence="5" id="KW-0963">Cytoplasm</keyword>
<dbReference type="GO" id="GO:0005634">
    <property type="term" value="C:nucleus"/>
    <property type="evidence" value="ECO:0007669"/>
    <property type="project" value="TreeGrafter"/>
</dbReference>
<dbReference type="EMBL" id="CDHN01000002">
    <property type="protein sequence ID" value="CEJ85297.1"/>
    <property type="molecule type" value="Genomic_DNA"/>
</dbReference>
<evidence type="ECO:0000256" key="3">
    <source>
        <dbReference type="ARBA" id="ARBA00006731"/>
    </source>
</evidence>
<accession>A0A0A1SZC1</accession>
<feature type="domain" description="TLDc" evidence="6">
    <location>
        <begin position="328"/>
        <end position="547"/>
    </location>
</feature>
<dbReference type="GO" id="GO:0006979">
    <property type="term" value="P:response to oxidative stress"/>
    <property type="evidence" value="ECO:0007669"/>
    <property type="project" value="TreeGrafter"/>
</dbReference>
<comment type="subcellular location">
    <subcellularLocation>
        <location evidence="2">Cytoplasm</location>
    </subcellularLocation>
</comment>
<proteinExistence type="inferred from homology"/>
<dbReference type="OrthoDB" id="289228at2759"/>
<comment type="similarity">
    <text evidence="3">Belongs to the RTC5 family.</text>
</comment>
<dbReference type="InterPro" id="IPR006571">
    <property type="entry name" value="TLDc_dom"/>
</dbReference>
<evidence type="ECO:0000256" key="2">
    <source>
        <dbReference type="ARBA" id="ARBA00004496"/>
    </source>
</evidence>
<name>A0A0A1SZC1_9HYPO</name>
<evidence type="ECO:0000313" key="7">
    <source>
        <dbReference type="EMBL" id="CEJ85297.1"/>
    </source>
</evidence>
<keyword evidence="8" id="KW-1185">Reference proteome</keyword>
<protein>
    <recommendedName>
        <fullName evidence="4">Restriction of telomere capping protein 5</fullName>
    </recommendedName>
</protein>
<dbReference type="PROSITE" id="PS51886">
    <property type="entry name" value="TLDC"/>
    <property type="match status" value="1"/>
</dbReference>
<evidence type="ECO:0000256" key="1">
    <source>
        <dbReference type="ARBA" id="ARBA00002738"/>
    </source>
</evidence>
<dbReference type="PANTHER" id="PTHR23354:SF130">
    <property type="entry name" value="RESTRICTION OF TELOMERE CAPPING PROTEIN 5"/>
    <property type="match status" value="1"/>
</dbReference>
<sequence length="602" mass="67388">MGQTLSEELPHSKSREQMMLELSARFKDKCFTPIELYSLQDVFKSLADHQGSVQYIKEDTVARFLEIPDVLGSSQVLFQMMSYLGAFPFLQEAPVILELSYLVTVIVIMTERYKRVLAGGSSDRTKLLFKSLAVYDRKLPGAPPPIQRDELKALYSERTAGFAVDEPQEEPDPDADEEDDDDLVLTAFELLDIKDAVRQGEIPESHGAMIPTDNFRKLIMLLLLAAPLSPQESLSQFRHRVEDDELESLRAVAECILASYVDVEKAPGVRLAQFKAITLSVLPNLFAGFNNLFEHFLFSKNLDLSKKLKPDEQDAPKVAQPLVPYNGEILTGHVLSQISTFLPGSSLFRRVRPLYSGSEAGFSMGSFETKVFNWQAPTILLVSGTRIPDKPEGGQEVSFADSLPPKRFGNGSKGERLTFGIYVREPWKHTHRECFGDSETVLFQLEPVHDVFTASTLNTDYVTFTKPPSRQPCIAFGCPHPKPTQSNRRDGVFSLGAVSLLINDSFEYAVFNHNYTSRGGAFRTSTIRQHDFQDRFQIEQLEVWGCGGDKEAQAQAERWAWEAREAEARRRINLGTGDKEADRQLLEMAGLIGANRSGGSMA</sequence>
<gene>
    <name evidence="7" type="ORF">VHEMI03728</name>
</gene>
<dbReference type="SMART" id="SM00584">
    <property type="entry name" value="TLDc"/>
    <property type="match status" value="1"/>
</dbReference>